<evidence type="ECO:0000259" key="8">
    <source>
        <dbReference type="PROSITE" id="PS50893"/>
    </source>
</evidence>
<dbReference type="PROSITE" id="PS00211">
    <property type="entry name" value="ABC_TRANSPORTER_1"/>
    <property type="match status" value="1"/>
</dbReference>
<dbReference type="InterPro" id="IPR003593">
    <property type="entry name" value="AAA+_ATPase"/>
</dbReference>
<dbReference type="InterPro" id="IPR036640">
    <property type="entry name" value="ABC1_TM_sf"/>
</dbReference>
<keyword evidence="2 7" id="KW-0812">Transmembrane</keyword>
<dbReference type="InterPro" id="IPR027417">
    <property type="entry name" value="P-loop_NTPase"/>
</dbReference>
<evidence type="ECO:0000313" key="10">
    <source>
        <dbReference type="EMBL" id="MDG4983781.1"/>
    </source>
</evidence>
<dbReference type="PANTHER" id="PTHR43394:SF1">
    <property type="entry name" value="ATP-BINDING CASSETTE SUB-FAMILY B MEMBER 10, MITOCHONDRIAL"/>
    <property type="match status" value="1"/>
</dbReference>
<dbReference type="RefSeq" id="WP_278228887.1">
    <property type="nucleotide sequence ID" value="NZ_JAOWLY010000005.1"/>
</dbReference>
<evidence type="ECO:0000256" key="5">
    <source>
        <dbReference type="ARBA" id="ARBA00022989"/>
    </source>
</evidence>
<protein>
    <submittedName>
        <fullName evidence="10">ABC transporter ATP-binding protein/permease</fullName>
    </submittedName>
</protein>
<feature type="domain" description="ABC transporter" evidence="8">
    <location>
        <begin position="331"/>
        <end position="544"/>
    </location>
</feature>
<organism evidence="10 11">
    <name type="scientific">Lactococcus lactis</name>
    <dbReference type="NCBI Taxonomy" id="1358"/>
    <lineage>
        <taxon>Bacteria</taxon>
        <taxon>Bacillati</taxon>
        <taxon>Bacillota</taxon>
        <taxon>Bacilli</taxon>
        <taxon>Lactobacillales</taxon>
        <taxon>Streptococcaceae</taxon>
        <taxon>Lactococcus</taxon>
    </lineage>
</organism>
<dbReference type="AlphaFoldDB" id="A0A9X4S5X3"/>
<feature type="domain" description="ABC transmembrane type-1" evidence="9">
    <location>
        <begin position="19"/>
        <end position="299"/>
    </location>
</feature>
<feature type="transmembrane region" description="Helical" evidence="7">
    <location>
        <begin position="20"/>
        <end position="43"/>
    </location>
</feature>
<dbReference type="SUPFAM" id="SSF52540">
    <property type="entry name" value="P-loop containing nucleoside triphosphate hydrolases"/>
    <property type="match status" value="1"/>
</dbReference>
<reference evidence="10" key="1">
    <citation type="submission" date="2022-10" db="EMBL/GenBank/DDBJ databases">
        <authorList>
            <person name="Turner M.S."/>
            <person name="Huang W."/>
        </authorList>
    </citation>
    <scope>NUCLEOTIDE SEQUENCE</scope>
    <source>
        <strain evidence="10">3</strain>
    </source>
</reference>
<dbReference type="PROSITE" id="PS50929">
    <property type="entry name" value="ABC_TM1F"/>
    <property type="match status" value="1"/>
</dbReference>
<keyword evidence="6 7" id="KW-0472">Membrane</keyword>
<evidence type="ECO:0000259" key="9">
    <source>
        <dbReference type="PROSITE" id="PS50929"/>
    </source>
</evidence>
<dbReference type="GO" id="GO:0015421">
    <property type="term" value="F:ABC-type oligopeptide transporter activity"/>
    <property type="evidence" value="ECO:0007669"/>
    <property type="project" value="TreeGrafter"/>
</dbReference>
<evidence type="ECO:0000256" key="1">
    <source>
        <dbReference type="ARBA" id="ARBA00004651"/>
    </source>
</evidence>
<comment type="subcellular location">
    <subcellularLocation>
        <location evidence="1">Cell membrane</location>
        <topology evidence="1">Multi-pass membrane protein</topology>
    </subcellularLocation>
</comment>
<accession>A0A9X4S5X3</accession>
<feature type="transmembrane region" description="Helical" evidence="7">
    <location>
        <begin position="238"/>
        <end position="265"/>
    </location>
</feature>
<dbReference type="Proteomes" id="UP001152614">
    <property type="component" value="Unassembled WGS sequence"/>
</dbReference>
<dbReference type="GO" id="GO:0005524">
    <property type="term" value="F:ATP binding"/>
    <property type="evidence" value="ECO:0007669"/>
    <property type="project" value="UniProtKB-KW"/>
</dbReference>
<dbReference type="GO" id="GO:0016887">
    <property type="term" value="F:ATP hydrolysis activity"/>
    <property type="evidence" value="ECO:0007669"/>
    <property type="project" value="InterPro"/>
</dbReference>
<gene>
    <name evidence="10" type="ORF">OGZ51_06425</name>
</gene>
<dbReference type="Pfam" id="PF00005">
    <property type="entry name" value="ABC_tran"/>
    <property type="match status" value="1"/>
</dbReference>
<keyword evidence="5 7" id="KW-1133">Transmembrane helix</keyword>
<dbReference type="Pfam" id="PF00664">
    <property type="entry name" value="ABC_membrane"/>
    <property type="match status" value="1"/>
</dbReference>
<name>A0A9X4S5X3_9LACT</name>
<reference evidence="10" key="2">
    <citation type="journal article" date="2023" name="Food Microbiol.">
        <title>Evaluation of the fermentation potential of lactic acid bacteria isolated from herbs, fruits and vegetables as starter cultures in nut-based milk alternatives.</title>
        <authorList>
            <person name="Huang W."/>
            <person name="Dong A."/>
            <person name="Pham H.T."/>
            <person name="Zhou C."/>
            <person name="Huo Z."/>
            <person name="Watjen A.P."/>
            <person name="Prakash S."/>
            <person name="Bang-Berthelsen C.H."/>
            <person name="Turner M.S."/>
        </authorList>
    </citation>
    <scope>NUCLEOTIDE SEQUENCE</scope>
    <source>
        <strain evidence="10">3</strain>
    </source>
</reference>
<evidence type="ECO:0000256" key="7">
    <source>
        <dbReference type="SAM" id="Phobius"/>
    </source>
</evidence>
<evidence type="ECO:0000256" key="6">
    <source>
        <dbReference type="ARBA" id="ARBA00023136"/>
    </source>
</evidence>
<keyword evidence="4 10" id="KW-0067">ATP-binding</keyword>
<dbReference type="InterPro" id="IPR011527">
    <property type="entry name" value="ABC1_TM_dom"/>
</dbReference>
<dbReference type="PROSITE" id="PS50893">
    <property type="entry name" value="ABC_TRANSPORTER_2"/>
    <property type="match status" value="1"/>
</dbReference>
<feature type="transmembrane region" description="Helical" evidence="7">
    <location>
        <begin position="125"/>
        <end position="147"/>
    </location>
</feature>
<evidence type="ECO:0000256" key="4">
    <source>
        <dbReference type="ARBA" id="ARBA00022840"/>
    </source>
</evidence>
<keyword evidence="3" id="KW-0547">Nucleotide-binding</keyword>
<dbReference type="PANTHER" id="PTHR43394">
    <property type="entry name" value="ATP-DEPENDENT PERMEASE MDL1, MITOCHONDRIAL"/>
    <property type="match status" value="1"/>
</dbReference>
<dbReference type="GO" id="GO:0005886">
    <property type="term" value="C:plasma membrane"/>
    <property type="evidence" value="ECO:0007669"/>
    <property type="project" value="UniProtKB-SubCell"/>
</dbReference>
<sequence>MRTLIFLFPYIKSKKKELLVAFFLMSIISALTLLPAYFIQFVFDKGIMHKNMEVVLKYSAIILAIYIVKSLVSYKSNIRFASISQRIIMTLKEELTSKLLKLPMEFFNFYPSGYLAGRISEIDNIGVIFSTSTFKTILSAFEFIIVFTYLMNINWQLTLLLSILIPFYYFLPRNFLSSVSKSSASIAEGNAKLNARLQQTVQGIEEVKNFNGEDKEKSKILSVMRNLMRLNIKQSISYSIGAELIIFLSSLTTVLLMILGGWAVISNKLTLGQYIVFSSYIPKLYSPVQSLATFSLSVQPALTSIERLRFILGQRNELGVSNKNLEEIKSISFADVSFSYTNLERTKEIIKDLTFEITENQHVKIVGANGSGKTTLLRLILGLYRPTEGAILVNGENINELPQKLLRKKIGIVSQKIYLFSGTVEENIKYGVDCIDSVFFEKLMKELNLLEFFKGLPEGLSTFVGENGENLSGGQIQKIAIARALLKKPDVVLFDEATAHMDINSRDNLESYVNNNLKNTICIFITHNVKDFEKGISQNIFLEK</sequence>
<dbReference type="EMBL" id="JAOWLY010000005">
    <property type="protein sequence ID" value="MDG4983781.1"/>
    <property type="molecule type" value="Genomic_DNA"/>
</dbReference>
<dbReference type="Gene3D" id="1.20.1560.10">
    <property type="entry name" value="ABC transporter type 1, transmembrane domain"/>
    <property type="match status" value="1"/>
</dbReference>
<evidence type="ECO:0000256" key="2">
    <source>
        <dbReference type="ARBA" id="ARBA00022692"/>
    </source>
</evidence>
<evidence type="ECO:0000313" key="11">
    <source>
        <dbReference type="Proteomes" id="UP001152614"/>
    </source>
</evidence>
<dbReference type="InterPro" id="IPR039421">
    <property type="entry name" value="Type_1_exporter"/>
</dbReference>
<feature type="transmembrane region" description="Helical" evidence="7">
    <location>
        <begin position="55"/>
        <end position="72"/>
    </location>
</feature>
<dbReference type="CDD" id="cd07346">
    <property type="entry name" value="ABC_6TM_exporters"/>
    <property type="match status" value="1"/>
</dbReference>
<dbReference type="Gene3D" id="3.40.50.300">
    <property type="entry name" value="P-loop containing nucleotide triphosphate hydrolases"/>
    <property type="match status" value="1"/>
</dbReference>
<evidence type="ECO:0000256" key="3">
    <source>
        <dbReference type="ARBA" id="ARBA00022741"/>
    </source>
</evidence>
<dbReference type="SUPFAM" id="SSF90123">
    <property type="entry name" value="ABC transporter transmembrane region"/>
    <property type="match status" value="1"/>
</dbReference>
<feature type="transmembrane region" description="Helical" evidence="7">
    <location>
        <begin position="153"/>
        <end position="171"/>
    </location>
</feature>
<dbReference type="InterPro" id="IPR003439">
    <property type="entry name" value="ABC_transporter-like_ATP-bd"/>
</dbReference>
<proteinExistence type="predicted"/>
<dbReference type="InterPro" id="IPR017871">
    <property type="entry name" value="ABC_transporter-like_CS"/>
</dbReference>
<comment type="caution">
    <text evidence="10">The sequence shown here is derived from an EMBL/GenBank/DDBJ whole genome shotgun (WGS) entry which is preliminary data.</text>
</comment>
<dbReference type="SMART" id="SM00382">
    <property type="entry name" value="AAA"/>
    <property type="match status" value="1"/>
</dbReference>